<dbReference type="InterPro" id="IPR000535">
    <property type="entry name" value="MSP_dom"/>
</dbReference>
<evidence type="ECO:0000313" key="3">
    <source>
        <dbReference type="Proteomes" id="UP000093561"/>
    </source>
</evidence>
<keyword evidence="1" id="KW-0472">Membrane</keyword>
<evidence type="ECO:0000313" key="4">
    <source>
        <dbReference type="WBParaSite" id="mrna-Wban_06519"/>
    </source>
</evidence>
<keyword evidence="1" id="KW-1133">Transmembrane helix</keyword>
<organism evidence="3 4">
    <name type="scientific">Wuchereria bancrofti</name>
    <dbReference type="NCBI Taxonomy" id="6293"/>
    <lineage>
        <taxon>Eukaryota</taxon>
        <taxon>Metazoa</taxon>
        <taxon>Ecdysozoa</taxon>
        <taxon>Nematoda</taxon>
        <taxon>Chromadorea</taxon>
        <taxon>Rhabditida</taxon>
        <taxon>Spirurina</taxon>
        <taxon>Spiruromorpha</taxon>
        <taxon>Filarioidea</taxon>
        <taxon>Onchocercidae</taxon>
        <taxon>Wuchereria</taxon>
    </lineage>
</organism>
<proteinExistence type="predicted"/>
<feature type="transmembrane region" description="Helical" evidence="1">
    <location>
        <begin position="55"/>
        <end position="73"/>
    </location>
</feature>
<dbReference type="WBParaSite" id="mrna-Wban_06519">
    <property type="protein sequence ID" value="mrna-Wban_06519"/>
    <property type="gene ID" value="Wban_06519"/>
</dbReference>
<feature type="transmembrane region" description="Helical" evidence="1">
    <location>
        <begin position="85"/>
        <end position="110"/>
    </location>
</feature>
<evidence type="ECO:0000259" key="2">
    <source>
        <dbReference type="Pfam" id="PF00635"/>
    </source>
</evidence>
<dbReference type="Gene3D" id="2.60.40.10">
    <property type="entry name" value="Immunoglobulins"/>
    <property type="match status" value="1"/>
</dbReference>
<feature type="transmembrane region" description="Helical" evidence="1">
    <location>
        <begin position="30"/>
        <end position="48"/>
    </location>
</feature>
<dbReference type="AlphaFoldDB" id="A0AAF5PWC2"/>
<name>A0AAF5PWC2_WUCBA</name>
<sequence length="445" mass="50290">MASVTSITVSPVSREESVTSEYSRYMTEQFYHSNLFTTLLLLTIIYLLSGNYSLILCNVLCTLPPGILTYFQMTSKNGNIKKSIIVYWIICGISFTFDTIYASSSSYSYFKTITLMLLFHYCTMENVGNKSILIDNAFSGNARNLSQLKRTAKEWIVNKQSQHERTTENIISNLIGQSETTLGSLKTVPKENYTATATGLSITKSNSTTANAAGRSHSSRTVRTGRLIEEKTESLTLTTKVRRIFDQNYQLTNYKENSTNSMEGLISFPDSQIAIRNNNTEPVILAFTNNYKKSIIWALKTNAIRRLAAFPTIGIILPSETVQIKIDFLGQIPKKHLKDRLSLEYFITDRKVISDAILGDDATLVNFMGDFPGSPESTITFLTLPIVEGRLLLLSPIRVILSPSIKQPCYHQFLYLLSLNLYGKLWKLLILFNYMTIDFIWLVKS</sequence>
<reference evidence="4" key="3">
    <citation type="submission" date="2024-02" db="UniProtKB">
        <authorList>
            <consortium name="WormBaseParasite"/>
        </authorList>
    </citation>
    <scope>IDENTIFICATION</scope>
    <source>
        <strain evidence="4">pt0022</strain>
    </source>
</reference>
<accession>A0AAF5PWC2</accession>
<reference evidence="3" key="1">
    <citation type="submission" date="2015-03" db="EMBL/GenBank/DDBJ databases">
        <title>Wuchereria bancrofti Genome Sequencing Papua New Guinea Strain.</title>
        <authorList>
            <person name="Small S.T."/>
            <person name="Serre D."/>
            <person name="Zimmerman P.A."/>
        </authorList>
    </citation>
    <scope>NUCLEOTIDE SEQUENCE [LARGE SCALE GENOMIC DNA]</scope>
    <source>
        <strain evidence="3">pt0022</strain>
    </source>
</reference>
<dbReference type="InterPro" id="IPR013783">
    <property type="entry name" value="Ig-like_fold"/>
</dbReference>
<protein>
    <recommendedName>
        <fullName evidence="2">MSP domain-containing protein</fullName>
    </recommendedName>
</protein>
<dbReference type="Proteomes" id="UP000093561">
    <property type="component" value="Unassembled WGS sequence"/>
</dbReference>
<feature type="domain" description="MSP" evidence="2">
    <location>
        <begin position="284"/>
        <end position="348"/>
    </location>
</feature>
<reference evidence="3" key="2">
    <citation type="journal article" date="2016" name="Mol. Ecol.">
        <title>Population genomics of the filarial nematode parasite Wuchereria bancrofti from mosquitoes.</title>
        <authorList>
            <person name="Small S.T."/>
            <person name="Reimer L.J."/>
            <person name="Tisch D.J."/>
            <person name="King C.L."/>
            <person name="Christensen B.M."/>
            <person name="Siba P.M."/>
            <person name="Kazura J.W."/>
            <person name="Serre D."/>
            <person name="Zimmerman P.A."/>
        </authorList>
    </citation>
    <scope>NUCLEOTIDE SEQUENCE</scope>
    <source>
        <strain evidence="3">pt0022</strain>
    </source>
</reference>
<keyword evidence="1" id="KW-0812">Transmembrane</keyword>
<evidence type="ECO:0000256" key="1">
    <source>
        <dbReference type="SAM" id="Phobius"/>
    </source>
</evidence>
<dbReference type="InterPro" id="IPR008962">
    <property type="entry name" value="PapD-like_sf"/>
</dbReference>
<dbReference type="Pfam" id="PF00635">
    <property type="entry name" value="Motile_Sperm"/>
    <property type="match status" value="1"/>
</dbReference>
<dbReference type="SUPFAM" id="SSF49354">
    <property type="entry name" value="PapD-like"/>
    <property type="match status" value="1"/>
</dbReference>